<dbReference type="Proteomes" id="UP001324115">
    <property type="component" value="Unassembled WGS sequence"/>
</dbReference>
<feature type="region of interest" description="Disordered" evidence="1">
    <location>
        <begin position="38"/>
        <end position="60"/>
    </location>
</feature>
<gene>
    <name evidence="2" type="ORF">RGQ29_022644</name>
</gene>
<protein>
    <submittedName>
        <fullName evidence="2">Uncharacterized protein</fullName>
    </submittedName>
</protein>
<evidence type="ECO:0000313" key="2">
    <source>
        <dbReference type="EMBL" id="KAK4585056.1"/>
    </source>
</evidence>
<feature type="compositionally biased region" description="Polar residues" evidence="1">
    <location>
        <begin position="42"/>
        <end position="57"/>
    </location>
</feature>
<keyword evidence="3" id="KW-1185">Reference proteome</keyword>
<accession>A0AAN7IT62</accession>
<name>A0AAN7IT62_QUERU</name>
<evidence type="ECO:0000256" key="1">
    <source>
        <dbReference type="SAM" id="MobiDB-lite"/>
    </source>
</evidence>
<reference evidence="2 3" key="1">
    <citation type="journal article" date="2023" name="G3 (Bethesda)">
        <title>A haplotype-resolved chromosome-scale genome for Quercus rubra L. provides insights into the genetics of adaptive traits for red oak species.</title>
        <authorList>
            <person name="Kapoor B."/>
            <person name="Jenkins J."/>
            <person name="Schmutz J."/>
            <person name="Zhebentyayeva T."/>
            <person name="Kuelheim C."/>
            <person name="Coggeshall M."/>
            <person name="Heim C."/>
            <person name="Lasky J.R."/>
            <person name="Leites L."/>
            <person name="Islam-Faridi N."/>
            <person name="Romero-Severson J."/>
            <person name="DeLeo V.L."/>
            <person name="Lucas S.M."/>
            <person name="Lazic D."/>
            <person name="Gailing O."/>
            <person name="Carlson J."/>
            <person name="Staton M."/>
        </authorList>
    </citation>
    <scope>NUCLEOTIDE SEQUENCE [LARGE SCALE GENOMIC DNA]</scope>
    <source>
        <strain evidence="2">Pseudo-F2</strain>
    </source>
</reference>
<dbReference type="AlphaFoldDB" id="A0AAN7IT62"/>
<organism evidence="2 3">
    <name type="scientific">Quercus rubra</name>
    <name type="common">Northern red oak</name>
    <name type="synonym">Quercus borealis</name>
    <dbReference type="NCBI Taxonomy" id="3512"/>
    <lineage>
        <taxon>Eukaryota</taxon>
        <taxon>Viridiplantae</taxon>
        <taxon>Streptophyta</taxon>
        <taxon>Embryophyta</taxon>
        <taxon>Tracheophyta</taxon>
        <taxon>Spermatophyta</taxon>
        <taxon>Magnoliopsida</taxon>
        <taxon>eudicotyledons</taxon>
        <taxon>Gunneridae</taxon>
        <taxon>Pentapetalae</taxon>
        <taxon>rosids</taxon>
        <taxon>fabids</taxon>
        <taxon>Fagales</taxon>
        <taxon>Fagaceae</taxon>
        <taxon>Quercus</taxon>
    </lineage>
</organism>
<dbReference type="EMBL" id="JAXUIC010000006">
    <property type="protein sequence ID" value="KAK4585056.1"/>
    <property type="molecule type" value="Genomic_DNA"/>
</dbReference>
<sequence>MVSLLKVNHQQHFAVFSSGIRPNNRTFHHKSSFISMSSRSSTTIQHLHNTMSSSPNQRPDIPIMIAKRRGITSSCEQIK</sequence>
<evidence type="ECO:0000313" key="3">
    <source>
        <dbReference type="Proteomes" id="UP001324115"/>
    </source>
</evidence>
<comment type="caution">
    <text evidence="2">The sequence shown here is derived from an EMBL/GenBank/DDBJ whole genome shotgun (WGS) entry which is preliminary data.</text>
</comment>
<proteinExistence type="predicted"/>